<accession>A0ABX0NRH1</accession>
<organism evidence="3 4">
    <name type="scientific">Massilia mucilaginosa</name>
    <dbReference type="NCBI Taxonomy" id="2609282"/>
    <lineage>
        <taxon>Bacteria</taxon>
        <taxon>Pseudomonadati</taxon>
        <taxon>Pseudomonadota</taxon>
        <taxon>Betaproteobacteria</taxon>
        <taxon>Burkholderiales</taxon>
        <taxon>Oxalobacteraceae</taxon>
        <taxon>Telluria group</taxon>
        <taxon>Massilia</taxon>
    </lineage>
</organism>
<dbReference type="InterPro" id="IPR013656">
    <property type="entry name" value="PAS_4"/>
</dbReference>
<dbReference type="InterPro" id="IPR035965">
    <property type="entry name" value="PAS-like_dom_sf"/>
</dbReference>
<name>A0ABX0NRH1_9BURK</name>
<protein>
    <submittedName>
        <fullName evidence="3">PAS domain-containing protein</fullName>
    </submittedName>
</protein>
<evidence type="ECO:0000313" key="3">
    <source>
        <dbReference type="EMBL" id="NHZ89481.1"/>
    </source>
</evidence>
<dbReference type="SUPFAM" id="SSF55785">
    <property type="entry name" value="PYP-like sensor domain (PAS domain)"/>
    <property type="match status" value="1"/>
</dbReference>
<feature type="transmembrane region" description="Helical" evidence="1">
    <location>
        <begin position="29"/>
        <end position="48"/>
    </location>
</feature>
<evidence type="ECO:0000259" key="2">
    <source>
        <dbReference type="Pfam" id="PF08448"/>
    </source>
</evidence>
<keyword evidence="4" id="KW-1185">Reference proteome</keyword>
<keyword evidence="1" id="KW-0472">Membrane</keyword>
<sequence>MDEPVIFPHNAGQAPLDFGPFFQALPTPYLIMPAALIVLAANAAYVRIVGRVASDILGLHVFDAFPGDPQDPLADGVAKLRASLQRVLAGACVDRMEIQRYDVAIEAGGSVFLPRYWKPVNMPVLHADGTLLYIIHSAEEVSGADVSLKGSLRDVLAALANALRDLKAVDDIADAAAAILGEALGAGRVGYATVDHAAATLDGVREWCAPGAAAPGAAVAPGRPAQG</sequence>
<reference evidence="3 4" key="1">
    <citation type="submission" date="2019-10" db="EMBL/GenBank/DDBJ databases">
        <title>Taxonomy of Antarctic Massilia spp.: description of Massilia rubra sp. nov., Massilia aquatica sp. nov., Massilia mucilaginosa sp. nov., Massilia frigida sp. nov. isolated from streams, lakes and regoliths.</title>
        <authorList>
            <person name="Holochova P."/>
            <person name="Sedlacek I."/>
            <person name="Kralova S."/>
            <person name="Maslanova I."/>
            <person name="Busse H.-J."/>
            <person name="Stankova E."/>
            <person name="Vrbovska V."/>
            <person name="Kovarovic V."/>
            <person name="Bartak M."/>
            <person name="Svec P."/>
            <person name="Pantucek R."/>
        </authorList>
    </citation>
    <scope>NUCLEOTIDE SEQUENCE [LARGE SCALE GENOMIC DNA]</scope>
    <source>
        <strain evidence="3 4">CCM 8733</strain>
    </source>
</reference>
<evidence type="ECO:0000313" key="4">
    <source>
        <dbReference type="Proteomes" id="UP000609726"/>
    </source>
</evidence>
<dbReference type="Proteomes" id="UP000609726">
    <property type="component" value="Unassembled WGS sequence"/>
</dbReference>
<evidence type="ECO:0000256" key="1">
    <source>
        <dbReference type="SAM" id="Phobius"/>
    </source>
</evidence>
<dbReference type="Gene3D" id="3.30.450.20">
    <property type="entry name" value="PAS domain"/>
    <property type="match status" value="1"/>
</dbReference>
<dbReference type="Pfam" id="PF08448">
    <property type="entry name" value="PAS_4"/>
    <property type="match status" value="1"/>
</dbReference>
<gene>
    <name evidence="3" type="ORF">F2P45_10715</name>
</gene>
<dbReference type="EMBL" id="WHJH01000009">
    <property type="protein sequence ID" value="NHZ89481.1"/>
    <property type="molecule type" value="Genomic_DNA"/>
</dbReference>
<comment type="caution">
    <text evidence="3">The sequence shown here is derived from an EMBL/GenBank/DDBJ whole genome shotgun (WGS) entry which is preliminary data.</text>
</comment>
<feature type="domain" description="PAS fold-4" evidence="2">
    <location>
        <begin position="25"/>
        <end position="142"/>
    </location>
</feature>
<proteinExistence type="predicted"/>
<keyword evidence="1" id="KW-0812">Transmembrane</keyword>
<keyword evidence="1" id="KW-1133">Transmembrane helix</keyword>
<dbReference type="RefSeq" id="WP_166874041.1">
    <property type="nucleotide sequence ID" value="NZ_WHJH01000009.1"/>
</dbReference>